<dbReference type="EMBL" id="JAVDXO010000002">
    <property type="protein sequence ID" value="MDR7305877.1"/>
    <property type="molecule type" value="Genomic_DNA"/>
</dbReference>
<gene>
    <name evidence="7" type="ORF">J2X15_001155</name>
</gene>
<comment type="caution">
    <text evidence="7">The sequence shown here is derived from an EMBL/GenBank/DDBJ whole genome shotgun (WGS) entry which is preliminary data.</text>
</comment>
<name>A0ABU1ZJZ6_9BURK</name>
<evidence type="ECO:0000256" key="4">
    <source>
        <dbReference type="ARBA" id="ARBA00023098"/>
    </source>
</evidence>
<keyword evidence="4" id="KW-0443">Lipid metabolism</keyword>
<dbReference type="PANTHER" id="PTHR10434:SF64">
    <property type="entry name" value="1-ACYL-SN-GLYCEROL-3-PHOSPHATE ACYLTRANSFERASE-RELATED"/>
    <property type="match status" value="1"/>
</dbReference>
<keyword evidence="2" id="KW-0444">Lipid biosynthesis</keyword>
<dbReference type="CDD" id="cd07989">
    <property type="entry name" value="LPLAT_AGPAT-like"/>
    <property type="match status" value="1"/>
</dbReference>
<sequence>MYRVLACWRFLRVLVHVLVGAWRIHWLFPKLTQPERDAEVQAWARAMLARLAIKLVVNGTPPATGPLLLVANHISWLDIVVMHAARHCRFISKAAVQHWPIVGTLANGAGTLYIERESRRDAMRVVHHMAERLTAGDVLAVFPEGTTGDGSTVQPFHANMLQAAISAHAPVLPVALHFSDATTGHVSFAPCYIGDDTLLDSLWRTLKTQNLQAVVSFGTAQTADGRDRRAWSADLRRAVVDLRGDITLNDKV</sequence>
<evidence type="ECO:0000259" key="6">
    <source>
        <dbReference type="SMART" id="SM00563"/>
    </source>
</evidence>
<evidence type="ECO:0000313" key="8">
    <source>
        <dbReference type="Proteomes" id="UP001268089"/>
    </source>
</evidence>
<comment type="pathway">
    <text evidence="1">Lipid metabolism.</text>
</comment>
<reference evidence="7 8" key="1">
    <citation type="submission" date="2023-07" db="EMBL/GenBank/DDBJ databases">
        <title>Sorghum-associated microbial communities from plants grown in Nebraska, USA.</title>
        <authorList>
            <person name="Schachtman D."/>
        </authorList>
    </citation>
    <scope>NUCLEOTIDE SEQUENCE [LARGE SCALE GENOMIC DNA]</scope>
    <source>
        <strain evidence="7 8">BE308</strain>
    </source>
</reference>
<accession>A0ABU1ZJZ6</accession>
<evidence type="ECO:0000256" key="3">
    <source>
        <dbReference type="ARBA" id="ARBA00022679"/>
    </source>
</evidence>
<dbReference type="RefSeq" id="WP_310340195.1">
    <property type="nucleotide sequence ID" value="NZ_JAVDXO010000002.1"/>
</dbReference>
<evidence type="ECO:0000256" key="1">
    <source>
        <dbReference type="ARBA" id="ARBA00005189"/>
    </source>
</evidence>
<dbReference type="SUPFAM" id="SSF69593">
    <property type="entry name" value="Glycerol-3-phosphate (1)-acyltransferase"/>
    <property type="match status" value="1"/>
</dbReference>
<protein>
    <submittedName>
        <fullName evidence="7">1-acyl-sn-glycerol-3-phosphate acyltransferase</fullName>
        <ecNumber evidence="7">2.3.1.51</ecNumber>
    </submittedName>
</protein>
<evidence type="ECO:0000256" key="2">
    <source>
        <dbReference type="ARBA" id="ARBA00022516"/>
    </source>
</evidence>
<dbReference type="Proteomes" id="UP001268089">
    <property type="component" value="Unassembled WGS sequence"/>
</dbReference>
<organism evidence="7 8">
    <name type="scientific">Rhodoferax saidenbachensis</name>
    <dbReference type="NCBI Taxonomy" id="1484693"/>
    <lineage>
        <taxon>Bacteria</taxon>
        <taxon>Pseudomonadati</taxon>
        <taxon>Pseudomonadota</taxon>
        <taxon>Betaproteobacteria</taxon>
        <taxon>Burkholderiales</taxon>
        <taxon>Comamonadaceae</taxon>
        <taxon>Rhodoferax</taxon>
    </lineage>
</organism>
<dbReference type="EC" id="2.3.1.51" evidence="7"/>
<dbReference type="PANTHER" id="PTHR10434">
    <property type="entry name" value="1-ACYL-SN-GLYCEROL-3-PHOSPHATE ACYLTRANSFERASE"/>
    <property type="match status" value="1"/>
</dbReference>
<keyword evidence="3 7" id="KW-0808">Transferase</keyword>
<feature type="domain" description="Phospholipid/glycerol acyltransferase" evidence="6">
    <location>
        <begin position="67"/>
        <end position="179"/>
    </location>
</feature>
<evidence type="ECO:0000313" key="7">
    <source>
        <dbReference type="EMBL" id="MDR7305877.1"/>
    </source>
</evidence>
<evidence type="ECO:0000256" key="5">
    <source>
        <dbReference type="ARBA" id="ARBA00023315"/>
    </source>
</evidence>
<proteinExistence type="predicted"/>
<keyword evidence="8" id="KW-1185">Reference proteome</keyword>
<dbReference type="SMART" id="SM00563">
    <property type="entry name" value="PlsC"/>
    <property type="match status" value="1"/>
</dbReference>
<dbReference type="Pfam" id="PF01553">
    <property type="entry name" value="Acyltransferase"/>
    <property type="match status" value="1"/>
</dbReference>
<dbReference type="InterPro" id="IPR002123">
    <property type="entry name" value="Plipid/glycerol_acylTrfase"/>
</dbReference>
<dbReference type="GO" id="GO:0003841">
    <property type="term" value="F:1-acylglycerol-3-phosphate O-acyltransferase activity"/>
    <property type="evidence" value="ECO:0007669"/>
    <property type="project" value="UniProtKB-EC"/>
</dbReference>
<keyword evidence="5 7" id="KW-0012">Acyltransferase</keyword>